<evidence type="ECO:0000313" key="1">
    <source>
        <dbReference type="EMBL" id="KAH3820225.1"/>
    </source>
</evidence>
<evidence type="ECO:0000313" key="2">
    <source>
        <dbReference type="Proteomes" id="UP000828390"/>
    </source>
</evidence>
<accession>A0A9D4GNH4</accession>
<dbReference type="AlphaFoldDB" id="A0A9D4GNH4"/>
<organism evidence="1 2">
    <name type="scientific">Dreissena polymorpha</name>
    <name type="common">Zebra mussel</name>
    <name type="synonym">Mytilus polymorpha</name>
    <dbReference type="NCBI Taxonomy" id="45954"/>
    <lineage>
        <taxon>Eukaryota</taxon>
        <taxon>Metazoa</taxon>
        <taxon>Spiralia</taxon>
        <taxon>Lophotrochozoa</taxon>
        <taxon>Mollusca</taxon>
        <taxon>Bivalvia</taxon>
        <taxon>Autobranchia</taxon>
        <taxon>Heteroconchia</taxon>
        <taxon>Euheterodonta</taxon>
        <taxon>Imparidentia</taxon>
        <taxon>Neoheterodontei</taxon>
        <taxon>Myida</taxon>
        <taxon>Dreissenoidea</taxon>
        <taxon>Dreissenidae</taxon>
        <taxon>Dreissena</taxon>
    </lineage>
</organism>
<gene>
    <name evidence="1" type="ORF">DPMN_121969</name>
</gene>
<dbReference type="EMBL" id="JAIWYP010000005">
    <property type="protein sequence ID" value="KAH3820225.1"/>
    <property type="molecule type" value="Genomic_DNA"/>
</dbReference>
<proteinExistence type="predicted"/>
<reference evidence="1" key="2">
    <citation type="submission" date="2020-11" db="EMBL/GenBank/DDBJ databases">
        <authorList>
            <person name="McCartney M.A."/>
            <person name="Auch B."/>
            <person name="Kono T."/>
            <person name="Mallez S."/>
            <person name="Becker A."/>
            <person name="Gohl D.M."/>
            <person name="Silverstein K.A.T."/>
            <person name="Koren S."/>
            <person name="Bechman K.B."/>
            <person name="Herman A."/>
            <person name="Abrahante J.E."/>
            <person name="Garbe J."/>
        </authorList>
    </citation>
    <scope>NUCLEOTIDE SEQUENCE</scope>
    <source>
        <strain evidence="1">Duluth1</strain>
        <tissue evidence="1">Whole animal</tissue>
    </source>
</reference>
<protein>
    <submittedName>
        <fullName evidence="1">Uncharacterized protein</fullName>
    </submittedName>
</protein>
<sequence length="120" mass="13830">MLEGMKIPPLQDRGKANRLIFFYKVVEGLVPALPSSDYLTPVRTSKRKVTPKSFQNYNSDNIIKKYSTNNSKCFVPIQCKTSQFNNSFFLKTIIKWNKLKDSVVCAKTVDSFRSTVLQWI</sequence>
<keyword evidence="2" id="KW-1185">Reference proteome</keyword>
<comment type="caution">
    <text evidence="1">The sequence shown here is derived from an EMBL/GenBank/DDBJ whole genome shotgun (WGS) entry which is preliminary data.</text>
</comment>
<name>A0A9D4GNH4_DREPO</name>
<dbReference type="Proteomes" id="UP000828390">
    <property type="component" value="Unassembled WGS sequence"/>
</dbReference>
<reference evidence="1" key="1">
    <citation type="journal article" date="2019" name="bioRxiv">
        <title>The Genome of the Zebra Mussel, Dreissena polymorpha: A Resource for Invasive Species Research.</title>
        <authorList>
            <person name="McCartney M.A."/>
            <person name="Auch B."/>
            <person name="Kono T."/>
            <person name="Mallez S."/>
            <person name="Zhang Y."/>
            <person name="Obille A."/>
            <person name="Becker A."/>
            <person name="Abrahante J.E."/>
            <person name="Garbe J."/>
            <person name="Badalamenti J.P."/>
            <person name="Herman A."/>
            <person name="Mangelson H."/>
            <person name="Liachko I."/>
            <person name="Sullivan S."/>
            <person name="Sone E.D."/>
            <person name="Koren S."/>
            <person name="Silverstein K.A.T."/>
            <person name="Beckman K.B."/>
            <person name="Gohl D.M."/>
        </authorList>
    </citation>
    <scope>NUCLEOTIDE SEQUENCE</scope>
    <source>
        <strain evidence="1">Duluth1</strain>
        <tissue evidence="1">Whole animal</tissue>
    </source>
</reference>